<dbReference type="Gene3D" id="1.10.10.10">
    <property type="entry name" value="Winged helix-like DNA-binding domain superfamily/Winged helix DNA-binding domain"/>
    <property type="match status" value="1"/>
</dbReference>
<evidence type="ECO:0000256" key="4">
    <source>
        <dbReference type="ARBA" id="ARBA00023163"/>
    </source>
</evidence>
<keyword evidence="4" id="KW-0804">Transcription</keyword>
<keyword evidence="7" id="KW-1185">Reference proteome</keyword>
<dbReference type="Proteomes" id="UP000469385">
    <property type="component" value="Unassembled WGS sequence"/>
</dbReference>
<evidence type="ECO:0000256" key="2">
    <source>
        <dbReference type="ARBA" id="ARBA00023015"/>
    </source>
</evidence>
<evidence type="ECO:0000256" key="1">
    <source>
        <dbReference type="ARBA" id="ARBA00009437"/>
    </source>
</evidence>
<dbReference type="InterPro" id="IPR000847">
    <property type="entry name" value="LysR_HTH_N"/>
</dbReference>
<evidence type="ECO:0000256" key="3">
    <source>
        <dbReference type="ARBA" id="ARBA00023125"/>
    </source>
</evidence>
<dbReference type="FunFam" id="1.10.10.10:FF:000001">
    <property type="entry name" value="LysR family transcriptional regulator"/>
    <property type="match status" value="1"/>
</dbReference>
<dbReference type="GO" id="GO:0005829">
    <property type="term" value="C:cytosol"/>
    <property type="evidence" value="ECO:0007669"/>
    <property type="project" value="TreeGrafter"/>
</dbReference>
<dbReference type="InterPro" id="IPR050950">
    <property type="entry name" value="HTH-type_LysR_regulators"/>
</dbReference>
<dbReference type="SUPFAM" id="SSF46785">
    <property type="entry name" value="Winged helix' DNA-binding domain"/>
    <property type="match status" value="1"/>
</dbReference>
<comment type="similarity">
    <text evidence="1">Belongs to the LysR transcriptional regulatory family.</text>
</comment>
<organism evidence="6 7">
    <name type="scientific">Ramlibacter pinisoli</name>
    <dbReference type="NCBI Taxonomy" id="2682844"/>
    <lineage>
        <taxon>Bacteria</taxon>
        <taxon>Pseudomonadati</taxon>
        <taxon>Pseudomonadota</taxon>
        <taxon>Betaproteobacteria</taxon>
        <taxon>Burkholderiales</taxon>
        <taxon>Comamonadaceae</taxon>
        <taxon>Ramlibacter</taxon>
    </lineage>
</organism>
<dbReference type="PANTHER" id="PTHR30419:SF8">
    <property type="entry name" value="NITROGEN ASSIMILATION TRANSCRIPTIONAL ACTIVATOR-RELATED"/>
    <property type="match status" value="1"/>
</dbReference>
<dbReference type="PRINTS" id="PR00039">
    <property type="entry name" value="HTHLYSR"/>
</dbReference>
<dbReference type="SUPFAM" id="SSF53850">
    <property type="entry name" value="Periplasmic binding protein-like II"/>
    <property type="match status" value="1"/>
</dbReference>
<sequence length="340" mass="36830">MEGGKRSGMRHWTGAWLISETVKWYGFITIAYHVDARLPSMNLSVRQLRAFVAIARLHSFTRAAEQLHITQPGLSAMVRDLEEQLDCRLFERTTRTVGLTSHGEAFLPVASRVLADLDTAAASLGHLSSLERRRLAVGATPVIASSILPAACAEFATAHPGVRVDVHDLDRAQIHAHVQDGRLDAGFGVFLDAASGLRRLPLLKTALVLVTPAGDAAAGTVRWSDLKRERLLGLPAHNPIQQLVDAHVHGEGRTADSAPTFNQLHTLLAMVEAGAGDAVLPSFVTPAAGRYRVAVRPIVRPKVPVEFYEITKAGRPRGDLLMQFGDCLVRTMKAFGVMAV</sequence>
<dbReference type="InterPro" id="IPR005119">
    <property type="entry name" value="LysR_subst-bd"/>
</dbReference>
<keyword evidence="3" id="KW-0238">DNA-binding</keyword>
<dbReference type="InterPro" id="IPR036388">
    <property type="entry name" value="WH-like_DNA-bd_sf"/>
</dbReference>
<protein>
    <submittedName>
        <fullName evidence="6">LysR family transcriptional regulator</fullName>
    </submittedName>
</protein>
<accession>A0A6N8IZ14</accession>
<dbReference type="InterPro" id="IPR036390">
    <property type="entry name" value="WH_DNA-bd_sf"/>
</dbReference>
<comment type="caution">
    <text evidence="6">The sequence shown here is derived from an EMBL/GenBank/DDBJ whole genome shotgun (WGS) entry which is preliminary data.</text>
</comment>
<keyword evidence="2" id="KW-0805">Transcription regulation</keyword>
<evidence type="ECO:0000313" key="6">
    <source>
        <dbReference type="EMBL" id="MVQ32279.1"/>
    </source>
</evidence>
<dbReference type="Pfam" id="PF03466">
    <property type="entry name" value="LysR_substrate"/>
    <property type="match status" value="1"/>
</dbReference>
<proteinExistence type="inferred from homology"/>
<feature type="domain" description="HTH lysR-type" evidence="5">
    <location>
        <begin position="43"/>
        <end position="100"/>
    </location>
</feature>
<dbReference type="Gene3D" id="3.40.190.10">
    <property type="entry name" value="Periplasmic binding protein-like II"/>
    <property type="match status" value="2"/>
</dbReference>
<gene>
    <name evidence="6" type="ORF">GON04_22680</name>
</gene>
<evidence type="ECO:0000259" key="5">
    <source>
        <dbReference type="PROSITE" id="PS50931"/>
    </source>
</evidence>
<dbReference type="PANTHER" id="PTHR30419">
    <property type="entry name" value="HTH-TYPE TRANSCRIPTIONAL REGULATOR YBHD"/>
    <property type="match status" value="1"/>
</dbReference>
<dbReference type="AlphaFoldDB" id="A0A6N8IZ14"/>
<reference evidence="6 7" key="1">
    <citation type="submission" date="2019-12" db="EMBL/GenBank/DDBJ databases">
        <authorList>
            <person name="Huq M.A."/>
        </authorList>
    </citation>
    <scope>NUCLEOTIDE SEQUENCE [LARGE SCALE GENOMIC DNA]</scope>
    <source>
        <strain evidence="6 7">MAH-25</strain>
    </source>
</reference>
<dbReference type="GO" id="GO:0003700">
    <property type="term" value="F:DNA-binding transcription factor activity"/>
    <property type="evidence" value="ECO:0007669"/>
    <property type="project" value="InterPro"/>
</dbReference>
<dbReference type="GO" id="GO:0003677">
    <property type="term" value="F:DNA binding"/>
    <property type="evidence" value="ECO:0007669"/>
    <property type="project" value="UniProtKB-KW"/>
</dbReference>
<evidence type="ECO:0000313" key="7">
    <source>
        <dbReference type="Proteomes" id="UP000469385"/>
    </source>
</evidence>
<dbReference type="EMBL" id="WSEL01000009">
    <property type="protein sequence ID" value="MVQ32279.1"/>
    <property type="molecule type" value="Genomic_DNA"/>
</dbReference>
<dbReference type="PROSITE" id="PS50931">
    <property type="entry name" value="HTH_LYSR"/>
    <property type="match status" value="1"/>
</dbReference>
<name>A0A6N8IZ14_9BURK</name>
<dbReference type="Pfam" id="PF00126">
    <property type="entry name" value="HTH_1"/>
    <property type="match status" value="1"/>
</dbReference>